<evidence type="ECO:0000259" key="2">
    <source>
        <dbReference type="Pfam" id="PF21277"/>
    </source>
</evidence>
<feature type="domain" description="Type VI secretion system spike protein VgrG3-like C-terminal" evidence="2">
    <location>
        <begin position="63"/>
        <end position="255"/>
    </location>
</feature>
<feature type="chain" id="PRO_5004155565" description="Type VI secretion system spike protein VgrG3-like C-terminal domain-containing protein" evidence="1">
    <location>
        <begin position="26"/>
        <end position="263"/>
    </location>
</feature>
<dbReference type="RefSeq" id="WP_002596915.1">
    <property type="nucleotide sequence ID" value="NZ_KB850956.1"/>
</dbReference>
<dbReference type="AlphaFoldDB" id="N9WK49"/>
<evidence type="ECO:0000313" key="4">
    <source>
        <dbReference type="Proteomes" id="UP000013097"/>
    </source>
</evidence>
<dbReference type="EMBL" id="AGYT01000007">
    <property type="protein sequence ID" value="ENZ03225.1"/>
    <property type="molecule type" value="Genomic_DNA"/>
</dbReference>
<dbReference type="eggNOG" id="COG1388">
    <property type="taxonomic scope" value="Bacteria"/>
</dbReference>
<dbReference type="InterPro" id="IPR049073">
    <property type="entry name" value="T6SS_VgrG3-like_C"/>
</dbReference>
<keyword evidence="4" id="KW-1185">Reference proteome</keyword>
<sequence length="263" mass="29923">MKRIFIAAAVTAAITGATGTLTAHADTINHSVRANYISKKNNVQNKVNNQNTNNYYTTRQITQLSAIYESNNNPGSISTGKGDFGGKSYGAWQFSSNTGTLAEFINFLKRENYSFYFALVRAEYKQKGIQYGNEFDNVWRAIANKYPNTFYNLQMEFIKENYYDKLVRMLRRDGGFSKMLSNLAVQNVLVSTAVQNGVMGAYKIISPLKYRDNPRDFIKDIYNRRALVNEKGVLVNFYSSSNSVQQAIKWRLVREEDTALSMC</sequence>
<reference evidence="3 4" key="1">
    <citation type="submission" date="2013-01" db="EMBL/GenBank/DDBJ databases">
        <title>The Genome Sequence of Clostridium colicanis 209318.</title>
        <authorList>
            <consortium name="The Broad Institute Genome Sequencing Platform"/>
            <person name="Earl A."/>
            <person name="Ward D."/>
            <person name="Feldgarden M."/>
            <person name="Gevers D."/>
            <person name="Courvalin P."/>
            <person name="Lambert T."/>
            <person name="Walker B."/>
            <person name="Young S.K."/>
            <person name="Zeng Q."/>
            <person name="Gargeya S."/>
            <person name="Fitzgerald M."/>
            <person name="Haas B."/>
            <person name="Abouelleil A."/>
            <person name="Alvarado L."/>
            <person name="Arachchi H.M."/>
            <person name="Berlin A.M."/>
            <person name="Chapman S.B."/>
            <person name="Dewar J."/>
            <person name="Goldberg J."/>
            <person name="Griggs A."/>
            <person name="Gujja S."/>
            <person name="Hansen M."/>
            <person name="Howarth C."/>
            <person name="Imamovic A."/>
            <person name="Larimer J."/>
            <person name="McCowan C."/>
            <person name="Murphy C."/>
            <person name="Neiman D."/>
            <person name="Pearson M."/>
            <person name="Priest M."/>
            <person name="Roberts A."/>
            <person name="Saif S."/>
            <person name="Shea T."/>
            <person name="Sisk P."/>
            <person name="Sykes S."/>
            <person name="Wortman J."/>
            <person name="Nusbaum C."/>
            <person name="Birren B."/>
        </authorList>
    </citation>
    <scope>NUCLEOTIDE SEQUENCE [LARGE SCALE GENOMIC DNA]</scope>
    <source>
        <strain evidence="3 4">209318</strain>
    </source>
</reference>
<dbReference type="Pfam" id="PF21277">
    <property type="entry name" value="T6SS_VgrG3-like_C"/>
    <property type="match status" value="1"/>
</dbReference>
<dbReference type="Proteomes" id="UP000013097">
    <property type="component" value="Unassembled WGS sequence"/>
</dbReference>
<evidence type="ECO:0000313" key="3">
    <source>
        <dbReference type="EMBL" id="ENZ03225.1"/>
    </source>
</evidence>
<protein>
    <recommendedName>
        <fullName evidence="2">Type VI secretion system spike protein VgrG3-like C-terminal domain-containing protein</fullName>
    </recommendedName>
</protein>
<keyword evidence="1" id="KW-0732">Signal</keyword>
<accession>N9WK49</accession>
<name>N9WK49_9CLOT</name>
<dbReference type="HOGENOM" id="CLU_1056489_0_0_9"/>
<evidence type="ECO:0000256" key="1">
    <source>
        <dbReference type="SAM" id="SignalP"/>
    </source>
</evidence>
<dbReference type="PATRIC" id="fig|999411.4.peg.396"/>
<gene>
    <name evidence="3" type="ORF">HMPREF1092_00411</name>
</gene>
<proteinExistence type="predicted"/>
<organism evidence="3 4">
    <name type="scientific">Clostridium thermobutyricum</name>
    <dbReference type="NCBI Taxonomy" id="29372"/>
    <lineage>
        <taxon>Bacteria</taxon>
        <taxon>Bacillati</taxon>
        <taxon>Bacillota</taxon>
        <taxon>Clostridia</taxon>
        <taxon>Eubacteriales</taxon>
        <taxon>Clostridiaceae</taxon>
        <taxon>Clostridium</taxon>
    </lineage>
</organism>
<comment type="caution">
    <text evidence="3">The sequence shown here is derived from an EMBL/GenBank/DDBJ whole genome shotgun (WGS) entry which is preliminary data.</text>
</comment>
<feature type="signal peptide" evidence="1">
    <location>
        <begin position="1"/>
        <end position="25"/>
    </location>
</feature>